<keyword evidence="4" id="KW-0479">Metal-binding</keyword>
<dbReference type="Pfam" id="PF00675">
    <property type="entry name" value="Peptidase_M16"/>
    <property type="match status" value="1"/>
</dbReference>
<evidence type="ECO:0000256" key="6">
    <source>
        <dbReference type="ARBA" id="ARBA00022833"/>
    </source>
</evidence>
<dbReference type="PROSITE" id="PS00143">
    <property type="entry name" value="INSULINASE"/>
    <property type="match status" value="1"/>
</dbReference>
<reference evidence="10 11" key="1">
    <citation type="submission" date="2019-01" db="EMBL/GenBank/DDBJ databases">
        <title>Draft Genome Sequencing of Zygosaccharomyces mellis Ca-7.</title>
        <authorList>
            <person name="Shiwa Y."/>
            <person name="Kanesaki Y."/>
            <person name="Ishige T."/>
            <person name="Mura K."/>
            <person name="Hori T."/>
            <person name="Tamura T."/>
        </authorList>
    </citation>
    <scope>NUCLEOTIDE SEQUENCE [LARGE SCALE GENOMIC DNA]</scope>
    <source>
        <strain evidence="10 11">Ca-7</strain>
    </source>
</reference>
<dbReference type="Pfam" id="PF22456">
    <property type="entry name" value="PqqF-like_C_4"/>
    <property type="match status" value="1"/>
</dbReference>
<dbReference type="GO" id="GO:0004222">
    <property type="term" value="F:metalloendopeptidase activity"/>
    <property type="evidence" value="ECO:0007669"/>
    <property type="project" value="InterPro"/>
</dbReference>
<proteinExistence type="inferred from homology"/>
<evidence type="ECO:0000256" key="3">
    <source>
        <dbReference type="ARBA" id="ARBA00022670"/>
    </source>
</evidence>
<dbReference type="GO" id="GO:0005829">
    <property type="term" value="C:cytosol"/>
    <property type="evidence" value="ECO:0007669"/>
    <property type="project" value="TreeGrafter"/>
</dbReference>
<evidence type="ECO:0000313" key="10">
    <source>
        <dbReference type="EMBL" id="GCE98980.1"/>
    </source>
</evidence>
<dbReference type="GO" id="GO:0051603">
    <property type="term" value="P:proteolysis involved in protein catabolic process"/>
    <property type="evidence" value="ECO:0007669"/>
    <property type="project" value="TreeGrafter"/>
</dbReference>
<evidence type="ECO:0000259" key="9">
    <source>
        <dbReference type="Pfam" id="PF22456"/>
    </source>
</evidence>
<feature type="domain" description="Coenzyme PQQ synthesis protein F-like C-terminal lobe" evidence="9">
    <location>
        <begin position="893"/>
        <end position="958"/>
    </location>
</feature>
<evidence type="ECO:0000256" key="1">
    <source>
        <dbReference type="ARBA" id="ARBA00001947"/>
    </source>
</evidence>
<dbReference type="PANTHER" id="PTHR43690">
    <property type="entry name" value="NARDILYSIN"/>
    <property type="match status" value="1"/>
</dbReference>
<evidence type="ECO:0000259" key="8">
    <source>
        <dbReference type="Pfam" id="PF00675"/>
    </source>
</evidence>
<dbReference type="GO" id="GO:0046872">
    <property type="term" value="F:metal ion binding"/>
    <property type="evidence" value="ECO:0007669"/>
    <property type="project" value="UniProtKB-KW"/>
</dbReference>
<dbReference type="EMBL" id="BIMX01000007">
    <property type="protein sequence ID" value="GCE98980.1"/>
    <property type="molecule type" value="Genomic_DNA"/>
</dbReference>
<gene>
    <name evidence="10" type="ORF">ZYGM_003718</name>
</gene>
<dbReference type="PANTHER" id="PTHR43690:SF18">
    <property type="entry name" value="INSULIN-DEGRADING ENZYME-RELATED"/>
    <property type="match status" value="1"/>
</dbReference>
<dbReference type="AlphaFoldDB" id="A0A4C2E479"/>
<keyword evidence="11" id="KW-1185">Reference proteome</keyword>
<keyword evidence="6" id="KW-0862">Zinc</keyword>
<name>A0A4C2E479_9SACH</name>
<dbReference type="InterPro" id="IPR001431">
    <property type="entry name" value="Pept_M16_Zn_BS"/>
</dbReference>
<keyword evidence="5" id="KW-0378">Hydrolase</keyword>
<dbReference type="FunFam" id="3.30.830.10:FF:000012">
    <property type="entry name" value="Protease 3"/>
    <property type="match status" value="1"/>
</dbReference>
<keyword evidence="7" id="KW-0482">Metalloprotease</keyword>
<protein>
    <recommendedName>
        <fullName evidence="12">Insulinase (Peptidase M16)</fullName>
    </recommendedName>
</protein>
<feature type="domain" description="Peptidase M16 N-terminal" evidence="8">
    <location>
        <begin position="36"/>
        <end position="166"/>
    </location>
</feature>
<dbReference type="InterPro" id="IPR011765">
    <property type="entry name" value="Pept_M16_N"/>
</dbReference>
<keyword evidence="3" id="KW-0645">Protease</keyword>
<comment type="similarity">
    <text evidence="2">Belongs to the peptidase M16 family.</text>
</comment>
<dbReference type="InterPro" id="IPR011249">
    <property type="entry name" value="Metalloenz_LuxS/M16"/>
</dbReference>
<evidence type="ECO:0000256" key="7">
    <source>
        <dbReference type="ARBA" id="ARBA00023049"/>
    </source>
</evidence>
<sequence length="1191" mass="137105">MTSKQLRYYDVPFLTPFSFEGRTHKLCKLPNGLLTLVISDPAENSSACSLSVATGSHNDPSEVPGLAHLCEHMVLAAGSKKYPEPGYYHKMIMKNGGSQNAFTTGEQTTFYFELPNIYYSLEKGFDEALEVFASFFSEPIFNSTLINKETYAIESEHDVNLSNQGKIFYQATRLLANINHPFSRFSTGNISTLNSIPHLKNLNLKTLLHGYFKENFCASKMTLCLRGPQSIHYLAKLALTKFSTIRSNPQRFRYSSPISPINSKRSLNEWIEVAPQKMNILKNTWLPKYRDQMCFTSDEDEKVIFIKSSKQPAVRFIFPTMERNTRFTSKDIKIMTHLWPELLGDETLGSFGHWLQKKGWVTYSYAFVSDVAVGNSNLILELELTRTGFENLSQIIKVLFERAIPAFSRGNTIELAQFMSKQNCIDLIRFLYQNSEISPMEECANLSCLMQDDLEALDLTYIFNGIPTMLDKKHQNLGNYGENKESNYWWIGQAIKFQSFLRKFMVPSNMRMIISGTYEESLFKENSPQEFQIDLFYEFEYFKCDYIPFKNTFKCTDNYHFGIPLLDCHMPHIADNYSQLKKTLNDSSHRSESASLNFTVHSNRLRSIPRLVSQNCHHEMWVMSGNEDPSLHLKSIVSFVIFGLELEASPRNTMNLEILSQIIFILLSPEIYPSLKLGFTCEITSNKGDTGLSFTISGFSEQLTDFVKSIVETIKRIPQDPDFLSKETLRRARILVRNNYEIAANENCVNIGSIGLYVVLEKYMWTLEDRLEALEDIDTENFTKFCRRFLDSRKYLSLFVQGDLFCADDINAHLHWSFTHHLNGGIYETQGKSFTAETTKMLNPGTNVCVQHKGQQDDPNNSIIYFIQTGRRHDETIFTLTNFTAFLMSLNLTLELRNKRQIGYLVSSGLRLLSNSVGLHVTIMSGGSPLDLETKIDEYLWYLESQLQKIDEQTFDREYIQYYLQLLDGGRHNDYNGTSGPIDLLNEMVASVQIGDSEILSSRIMKRHKKLHSQITQEQYNFITDSESVDNNLISRLSLKKYLDFFRHYISIHSKVRSKISIMISSSMSEKAIVNKKVFLQLETFLKIKGFAIPADDLKNIVERSNGKPKNLAMELYSFFRGRNDALRLCSVILVELFKILTTSLKHRYGNITHDDTSEEDFQEWDRNVKPALELRTIEDVNFFKAFKSNL</sequence>
<organism evidence="10 11">
    <name type="scientific">Zygosaccharomyces mellis</name>
    <dbReference type="NCBI Taxonomy" id="42258"/>
    <lineage>
        <taxon>Eukaryota</taxon>
        <taxon>Fungi</taxon>
        <taxon>Dikarya</taxon>
        <taxon>Ascomycota</taxon>
        <taxon>Saccharomycotina</taxon>
        <taxon>Saccharomycetes</taxon>
        <taxon>Saccharomycetales</taxon>
        <taxon>Saccharomycetaceae</taxon>
        <taxon>Zygosaccharomyces</taxon>
    </lineage>
</organism>
<dbReference type="Proteomes" id="UP000301737">
    <property type="component" value="Unassembled WGS sequence"/>
</dbReference>
<dbReference type="InterPro" id="IPR050626">
    <property type="entry name" value="Peptidase_M16"/>
</dbReference>
<accession>A0A4C2E479</accession>
<comment type="cofactor">
    <cofactor evidence="1">
        <name>Zn(2+)</name>
        <dbReference type="ChEBI" id="CHEBI:29105"/>
    </cofactor>
</comment>
<dbReference type="OrthoDB" id="952271at2759"/>
<evidence type="ECO:0008006" key="12">
    <source>
        <dbReference type="Google" id="ProtNLM"/>
    </source>
</evidence>
<dbReference type="InterPro" id="IPR054734">
    <property type="entry name" value="PqqF-like_C_4"/>
</dbReference>
<evidence type="ECO:0000313" key="11">
    <source>
        <dbReference type="Proteomes" id="UP000301737"/>
    </source>
</evidence>
<dbReference type="GO" id="GO:0043171">
    <property type="term" value="P:peptide catabolic process"/>
    <property type="evidence" value="ECO:0007669"/>
    <property type="project" value="TreeGrafter"/>
</dbReference>
<evidence type="ECO:0000256" key="2">
    <source>
        <dbReference type="ARBA" id="ARBA00007261"/>
    </source>
</evidence>
<evidence type="ECO:0000256" key="5">
    <source>
        <dbReference type="ARBA" id="ARBA00022801"/>
    </source>
</evidence>
<dbReference type="SUPFAM" id="SSF63411">
    <property type="entry name" value="LuxS/MPP-like metallohydrolase"/>
    <property type="match status" value="4"/>
</dbReference>
<dbReference type="Gene3D" id="3.30.830.10">
    <property type="entry name" value="Metalloenzyme, LuxS/M16 peptidase-like"/>
    <property type="match status" value="4"/>
</dbReference>
<comment type="caution">
    <text evidence="10">The sequence shown here is derived from an EMBL/GenBank/DDBJ whole genome shotgun (WGS) entry which is preliminary data.</text>
</comment>
<evidence type="ECO:0000256" key="4">
    <source>
        <dbReference type="ARBA" id="ARBA00022723"/>
    </source>
</evidence>
<dbReference type="GO" id="GO:0005739">
    <property type="term" value="C:mitochondrion"/>
    <property type="evidence" value="ECO:0007669"/>
    <property type="project" value="TreeGrafter"/>
</dbReference>